<dbReference type="InterPro" id="IPR029058">
    <property type="entry name" value="AB_hydrolase_fold"/>
</dbReference>
<dbReference type="PRINTS" id="PR00823">
    <property type="entry name" value="PANCLIPASE"/>
</dbReference>
<dbReference type="EC" id="3.1.1.3" evidence="6"/>
<comment type="catalytic activity">
    <reaction evidence="37">
        <text>1,2-dioctanoyl-3-O-[alpha-D-galactosyl-(1-&gt;6)-beta-D-galactosyl]-sn-glycerol + H2O = octanoyl-3-O-[alpha-D-galactosyl-(1-&gt;6)-beta-D-galactosyl]-sn-glycerol + octanoate + H(+)</text>
        <dbReference type="Rhea" id="RHEA:48692"/>
        <dbReference type="ChEBI" id="CHEBI:15377"/>
        <dbReference type="ChEBI" id="CHEBI:15378"/>
        <dbReference type="ChEBI" id="CHEBI:25646"/>
        <dbReference type="ChEBI" id="CHEBI:90457"/>
        <dbReference type="ChEBI" id="CHEBI:90768"/>
    </reaction>
    <physiologicalReaction direction="left-to-right" evidence="37">
        <dbReference type="Rhea" id="RHEA:48693"/>
    </physiologicalReaction>
</comment>
<evidence type="ECO:0000256" key="26">
    <source>
        <dbReference type="ARBA" id="ARBA00042032"/>
    </source>
</evidence>
<evidence type="ECO:0000256" key="25">
    <source>
        <dbReference type="ARBA" id="ARBA00041096"/>
    </source>
</evidence>
<comment type="subcellular location">
    <subcellularLocation>
        <location evidence="1">Cell projection</location>
        <location evidence="1">Neuron projection</location>
    </subcellularLocation>
    <subcellularLocation>
        <location evidence="2">Secreted</location>
    </subcellularLocation>
    <subcellularLocation>
        <location evidence="20">Zymogen granule membrane</location>
        <topology evidence="20">Peripheral membrane protein</topology>
    </subcellularLocation>
</comment>
<dbReference type="CDD" id="cd00707">
    <property type="entry name" value="Pancreat_lipase_like"/>
    <property type="match status" value="1"/>
</dbReference>
<dbReference type="Gene3D" id="2.60.60.20">
    <property type="entry name" value="PLAT/LH2 domain"/>
    <property type="match status" value="1"/>
</dbReference>
<name>A0A9D3WVG6_9SAUR</name>
<evidence type="ECO:0000256" key="32">
    <source>
        <dbReference type="ARBA" id="ARBA00047741"/>
    </source>
</evidence>
<comment type="catalytic activity">
    <reaction evidence="38">
        <text>a 1,2-diacyl-sn-glycero-3-phosphocholine + H2O = a monoacyl-sn-glycero-3-phosphocholine + a fatty acid + H(+)</text>
        <dbReference type="Rhea" id="RHEA:44664"/>
        <dbReference type="ChEBI" id="CHEBI:15377"/>
        <dbReference type="ChEBI" id="CHEBI:15378"/>
        <dbReference type="ChEBI" id="CHEBI:28868"/>
        <dbReference type="ChEBI" id="CHEBI:57643"/>
        <dbReference type="ChEBI" id="CHEBI:84465"/>
    </reaction>
    <physiologicalReaction direction="left-to-right" evidence="38">
        <dbReference type="Rhea" id="RHEA:44665"/>
    </physiologicalReaction>
</comment>
<evidence type="ECO:0000256" key="42">
    <source>
        <dbReference type="RuleBase" id="RU004262"/>
    </source>
</evidence>
<comment type="catalytic activity">
    <reaction evidence="18">
        <text>a triacylglycerol + H2O = a diacylglycerol + a fatty acid + H(+)</text>
        <dbReference type="Rhea" id="RHEA:12044"/>
        <dbReference type="ChEBI" id="CHEBI:15377"/>
        <dbReference type="ChEBI" id="CHEBI:15378"/>
        <dbReference type="ChEBI" id="CHEBI:17855"/>
        <dbReference type="ChEBI" id="CHEBI:18035"/>
        <dbReference type="ChEBI" id="CHEBI:28868"/>
        <dbReference type="EC" id="3.1.1.3"/>
    </reaction>
    <physiologicalReaction direction="left-to-right" evidence="18">
        <dbReference type="Rhea" id="RHEA:12045"/>
    </physiologicalReaction>
</comment>
<evidence type="ECO:0000256" key="12">
    <source>
        <dbReference type="ARBA" id="ARBA00023098"/>
    </source>
</evidence>
<dbReference type="FunFam" id="3.40.50.1820:FF:000033">
    <property type="entry name" value="Pancreatic triacylglycerol lipase"/>
    <property type="match status" value="1"/>
</dbReference>
<evidence type="ECO:0000256" key="2">
    <source>
        <dbReference type="ARBA" id="ARBA00004613"/>
    </source>
</evidence>
<dbReference type="InterPro" id="IPR036392">
    <property type="entry name" value="PLAT/LH2_dom_sf"/>
</dbReference>
<protein>
    <recommendedName>
        <fullName evidence="25">Pancreatic lipase-related protein 2</fullName>
        <ecNumber evidence="24">3.1.1.26</ecNumber>
        <ecNumber evidence="6">3.1.1.3</ecNumber>
    </recommendedName>
    <alternativeName>
        <fullName evidence="26">Cytotoxic T lymphocyte lipase</fullName>
    </alternativeName>
    <alternativeName>
        <fullName evidence="27">Galactolipase</fullName>
    </alternativeName>
    <alternativeName>
        <fullName evidence="21">Triacylglycerol lipase</fullName>
    </alternativeName>
</protein>
<keyword evidence="15" id="KW-0325">Glycoprotein</keyword>
<comment type="pathway">
    <text evidence="4">Lipid metabolism.</text>
</comment>
<evidence type="ECO:0000256" key="27">
    <source>
        <dbReference type="ARBA" id="ARBA00042409"/>
    </source>
</evidence>
<dbReference type="InterPro" id="IPR000734">
    <property type="entry name" value="TAG_lipase"/>
</dbReference>
<comment type="catalytic activity">
    <reaction evidence="32">
        <text>di-(9Z)-octadecenoylglycerol + H2O = (9Z-octadecenoyl)-glycerol + (9Z)-octadecenoate + H(+)</text>
        <dbReference type="Rhea" id="RHEA:47868"/>
        <dbReference type="ChEBI" id="CHEBI:15377"/>
        <dbReference type="ChEBI" id="CHEBI:15378"/>
        <dbReference type="ChEBI" id="CHEBI:30823"/>
        <dbReference type="ChEBI" id="CHEBI:75937"/>
        <dbReference type="ChEBI" id="CHEBI:75945"/>
    </reaction>
    <physiologicalReaction direction="left-to-right" evidence="32">
        <dbReference type="Rhea" id="RHEA:47869"/>
    </physiologicalReaction>
</comment>
<dbReference type="EC" id="3.1.1.26" evidence="24"/>
<reference evidence="44" key="1">
    <citation type="submission" date="2021-09" db="EMBL/GenBank/DDBJ databases">
        <title>The genome of Mauremys mutica provides insights into the evolution of semi-aquatic lifestyle.</title>
        <authorList>
            <person name="Gong S."/>
            <person name="Gao Y."/>
        </authorList>
    </citation>
    <scope>NUCLEOTIDE SEQUENCE</scope>
    <source>
        <strain evidence="44">MM-2020</strain>
        <tissue evidence="44">Muscle</tissue>
    </source>
</reference>
<evidence type="ECO:0000256" key="5">
    <source>
        <dbReference type="ARBA" id="ARBA00010701"/>
    </source>
</evidence>
<dbReference type="InterPro" id="IPR001024">
    <property type="entry name" value="PLAT/LH2_dom"/>
</dbReference>
<comment type="similarity">
    <text evidence="5 42">Belongs to the AB hydrolase superfamily. Lipase family.</text>
</comment>
<evidence type="ECO:0000256" key="39">
    <source>
        <dbReference type="ARBA" id="ARBA00049290"/>
    </source>
</evidence>
<dbReference type="FunFam" id="2.60.60.20:FF:000003">
    <property type="entry name" value="Triacylglycerol lipase"/>
    <property type="match status" value="1"/>
</dbReference>
<evidence type="ECO:0000256" key="16">
    <source>
        <dbReference type="ARBA" id="ARBA00023273"/>
    </source>
</evidence>
<dbReference type="GO" id="GO:0047714">
    <property type="term" value="F:galactolipase activity"/>
    <property type="evidence" value="ECO:0007669"/>
    <property type="project" value="UniProtKB-EC"/>
</dbReference>
<evidence type="ECO:0000256" key="20">
    <source>
        <dbReference type="ARBA" id="ARBA00024321"/>
    </source>
</evidence>
<dbReference type="PANTHER" id="PTHR11610:SF165">
    <property type="entry name" value="PANCREATIC LIPASE-RELATED PROTEIN 2"/>
    <property type="match status" value="1"/>
</dbReference>
<comment type="catalytic activity">
    <reaction evidence="22">
        <text>a 1,2-diacyl-3-O-(beta-D-galactosyl)-sn-glycerol + 2 H2O = 3-beta-D-galactosyl-sn-glycerol + 2 a fatty acid + 2 H(+)</text>
        <dbReference type="Rhea" id="RHEA:13189"/>
        <dbReference type="ChEBI" id="CHEBI:15377"/>
        <dbReference type="ChEBI" id="CHEBI:15378"/>
        <dbReference type="ChEBI" id="CHEBI:15754"/>
        <dbReference type="ChEBI" id="CHEBI:17615"/>
        <dbReference type="ChEBI" id="CHEBI:28868"/>
        <dbReference type="EC" id="3.1.1.26"/>
    </reaction>
    <physiologicalReaction direction="left-to-right" evidence="22">
        <dbReference type="Rhea" id="RHEA:13190"/>
    </physiologicalReaction>
</comment>
<evidence type="ECO:0000313" key="45">
    <source>
        <dbReference type="Proteomes" id="UP000827986"/>
    </source>
</evidence>
<evidence type="ECO:0000256" key="21">
    <source>
        <dbReference type="ARBA" id="ARBA00031485"/>
    </source>
</evidence>
<evidence type="ECO:0000256" key="23">
    <source>
        <dbReference type="ARBA" id="ARBA00036575"/>
    </source>
</evidence>
<evidence type="ECO:0000256" key="29">
    <source>
        <dbReference type="ARBA" id="ARBA00047296"/>
    </source>
</evidence>
<evidence type="ECO:0000256" key="24">
    <source>
        <dbReference type="ARBA" id="ARBA00039152"/>
    </source>
</evidence>
<comment type="pathway">
    <text evidence="3">Glycerolipid metabolism; triacylglycerol degradation.</text>
</comment>
<dbReference type="SMART" id="SM00308">
    <property type="entry name" value="LH2"/>
    <property type="match status" value="1"/>
</dbReference>
<evidence type="ECO:0000256" key="4">
    <source>
        <dbReference type="ARBA" id="ARBA00005189"/>
    </source>
</evidence>
<evidence type="ECO:0000256" key="8">
    <source>
        <dbReference type="ARBA" id="ARBA00022723"/>
    </source>
</evidence>
<dbReference type="GO" id="GO:0046872">
    <property type="term" value="F:metal ion binding"/>
    <property type="evidence" value="ECO:0007669"/>
    <property type="project" value="UniProtKB-KW"/>
</dbReference>
<dbReference type="GO" id="GO:0042589">
    <property type="term" value="C:zymogen granule membrane"/>
    <property type="evidence" value="ECO:0007669"/>
    <property type="project" value="UniProtKB-SubCell"/>
</dbReference>
<evidence type="ECO:0000256" key="18">
    <source>
        <dbReference type="ARBA" id="ARBA00023369"/>
    </source>
</evidence>
<dbReference type="InterPro" id="IPR033906">
    <property type="entry name" value="Lipase_N"/>
</dbReference>
<evidence type="ECO:0000256" key="41">
    <source>
        <dbReference type="ARBA" id="ARBA00049420"/>
    </source>
</evidence>
<evidence type="ECO:0000256" key="7">
    <source>
        <dbReference type="ARBA" id="ARBA00022525"/>
    </source>
</evidence>
<evidence type="ECO:0000313" key="44">
    <source>
        <dbReference type="EMBL" id="KAH1168083.1"/>
    </source>
</evidence>
<keyword evidence="7" id="KW-0964">Secreted</keyword>
<dbReference type="Gene3D" id="3.40.50.1820">
    <property type="entry name" value="alpha/beta hydrolase"/>
    <property type="match status" value="1"/>
</dbReference>
<keyword evidence="10" id="KW-0106">Calcium</keyword>
<evidence type="ECO:0000256" key="9">
    <source>
        <dbReference type="ARBA" id="ARBA00022801"/>
    </source>
</evidence>
<comment type="catalytic activity">
    <reaction evidence="31">
        <text>1,2-didecanoylglycerol + H2O = decanoylglycerol + decanoate + H(+)</text>
        <dbReference type="Rhea" id="RHEA:48596"/>
        <dbReference type="ChEBI" id="CHEBI:11152"/>
        <dbReference type="ChEBI" id="CHEBI:15377"/>
        <dbReference type="ChEBI" id="CHEBI:15378"/>
        <dbReference type="ChEBI" id="CHEBI:27689"/>
        <dbReference type="ChEBI" id="CHEBI:90605"/>
    </reaction>
    <physiologicalReaction direction="left-to-right" evidence="31">
        <dbReference type="Rhea" id="RHEA:48597"/>
    </physiologicalReaction>
</comment>
<comment type="catalytic activity">
    <reaction evidence="29">
        <text>1,2-didodecanoyl-3-O-[alpha-D-galactosyl-(1-&gt;6)-beta-D-galactosyl]-sn-glycerol + H2O = dodecanoyl-3-O-[alpha-D-galactosyl-(1-&gt;6)-beta-D-galactosyl]-sn-glycerol + dodecanoate + H(+)</text>
        <dbReference type="Rhea" id="RHEA:48516"/>
        <dbReference type="ChEBI" id="CHEBI:15377"/>
        <dbReference type="ChEBI" id="CHEBI:15378"/>
        <dbReference type="ChEBI" id="CHEBI:18262"/>
        <dbReference type="ChEBI" id="CHEBI:90337"/>
        <dbReference type="ChEBI" id="CHEBI:90359"/>
    </reaction>
    <physiologicalReaction direction="left-to-right" evidence="29">
        <dbReference type="Rhea" id="RHEA:48517"/>
    </physiologicalReaction>
</comment>
<evidence type="ECO:0000256" key="28">
    <source>
        <dbReference type="ARBA" id="ARBA00047270"/>
    </source>
</evidence>
<dbReference type="EMBL" id="JAHDVG010000486">
    <property type="protein sequence ID" value="KAH1168083.1"/>
    <property type="molecule type" value="Genomic_DNA"/>
</dbReference>
<dbReference type="PRINTS" id="PR00821">
    <property type="entry name" value="TAGLIPASE"/>
</dbReference>
<dbReference type="InterPro" id="IPR002331">
    <property type="entry name" value="Lipase_panc"/>
</dbReference>
<keyword evidence="11" id="KW-0442">Lipid degradation</keyword>
<dbReference type="Proteomes" id="UP000827986">
    <property type="component" value="Unassembled WGS sequence"/>
</dbReference>
<comment type="catalytic activity">
    <reaction evidence="30">
        <text>1-(9Z-octadecenoyl)-glycerol + H2O = glycerol + (9Z)-octadecenoate + H(+)</text>
        <dbReference type="Rhea" id="RHEA:38487"/>
        <dbReference type="ChEBI" id="CHEBI:15377"/>
        <dbReference type="ChEBI" id="CHEBI:15378"/>
        <dbReference type="ChEBI" id="CHEBI:17754"/>
        <dbReference type="ChEBI" id="CHEBI:30823"/>
        <dbReference type="ChEBI" id="CHEBI:75342"/>
    </reaction>
    <physiologicalReaction direction="left-to-right" evidence="30">
        <dbReference type="Rhea" id="RHEA:38488"/>
    </physiologicalReaction>
</comment>
<evidence type="ECO:0000256" key="33">
    <source>
        <dbReference type="ARBA" id="ARBA00047744"/>
    </source>
</evidence>
<keyword evidence="14" id="KW-1015">Disulfide bond</keyword>
<comment type="catalytic activity">
    <reaction evidence="40">
        <text>long chain 1,2-diacyl-3-O-[alpha-D-galactosyl-(1-&gt;6)-beta-D-galactosyl]-sn-glycerol + H2O = long chain acyl-3-O-[alpha-D-galactosyl-(1-&gt;6)-beta-D-galactosyl]-sn-glycerol + a fatty acid + H(+)</text>
        <dbReference type="Rhea" id="RHEA:48708"/>
        <dbReference type="ChEBI" id="CHEBI:15377"/>
        <dbReference type="ChEBI" id="CHEBI:15378"/>
        <dbReference type="ChEBI" id="CHEBI:28868"/>
        <dbReference type="ChEBI" id="CHEBI:90463"/>
        <dbReference type="ChEBI" id="CHEBI:90774"/>
    </reaction>
    <physiologicalReaction direction="left-to-right" evidence="40">
        <dbReference type="Rhea" id="RHEA:48709"/>
    </physiologicalReaction>
</comment>
<dbReference type="Pfam" id="PF01477">
    <property type="entry name" value="PLAT"/>
    <property type="match status" value="1"/>
</dbReference>
<comment type="catalytic activity">
    <reaction evidence="33">
        <text>1,2,3-tripropanoylglycerol + H2O = dipropanoylglycerol + propanoate + H(+)</text>
        <dbReference type="Rhea" id="RHEA:48024"/>
        <dbReference type="ChEBI" id="CHEBI:15377"/>
        <dbReference type="ChEBI" id="CHEBI:15378"/>
        <dbReference type="ChEBI" id="CHEBI:17272"/>
        <dbReference type="ChEBI" id="CHEBI:88153"/>
        <dbReference type="ChEBI" id="CHEBI:88155"/>
    </reaction>
    <physiologicalReaction direction="left-to-right" evidence="33">
        <dbReference type="Rhea" id="RHEA:48025"/>
    </physiologicalReaction>
</comment>
<comment type="pathway">
    <text evidence="19">Glycolipid metabolism.</text>
</comment>
<evidence type="ECO:0000256" key="40">
    <source>
        <dbReference type="ARBA" id="ARBA00049352"/>
    </source>
</evidence>
<comment type="catalytic activity">
    <reaction evidence="23">
        <text>1-beta-D-galactosyl-2,3-didodecanoyl-sn-glycerol + H2O = 1-beta-D-galactosyl-dodecanoyl-sn-glycerol + dodecanoate + H(+)</text>
        <dbReference type="Rhea" id="RHEA:48536"/>
        <dbReference type="ChEBI" id="CHEBI:15377"/>
        <dbReference type="ChEBI" id="CHEBI:15378"/>
        <dbReference type="ChEBI" id="CHEBI:18262"/>
        <dbReference type="ChEBI" id="CHEBI:90342"/>
        <dbReference type="ChEBI" id="CHEBI:90514"/>
    </reaction>
    <physiologicalReaction direction="left-to-right" evidence="23">
        <dbReference type="Rhea" id="RHEA:48537"/>
    </physiologicalReaction>
</comment>
<evidence type="ECO:0000256" key="14">
    <source>
        <dbReference type="ARBA" id="ARBA00023157"/>
    </source>
</evidence>
<keyword evidence="45" id="KW-1185">Reference proteome</keyword>
<evidence type="ECO:0000256" key="10">
    <source>
        <dbReference type="ARBA" id="ARBA00022837"/>
    </source>
</evidence>
<evidence type="ECO:0000256" key="13">
    <source>
        <dbReference type="ARBA" id="ARBA00023136"/>
    </source>
</evidence>
<evidence type="ECO:0000256" key="1">
    <source>
        <dbReference type="ARBA" id="ARBA00004487"/>
    </source>
</evidence>
<evidence type="ECO:0000256" key="38">
    <source>
        <dbReference type="ARBA" id="ARBA00049154"/>
    </source>
</evidence>
<keyword evidence="12" id="KW-0443">Lipid metabolism</keyword>
<keyword evidence="13" id="KW-0472">Membrane</keyword>
<sequence length="528" mass="58070">MLGFTELEQELVGGLQEKIRSETDRHPSPISLKLCANTLMGFLSKNAQSHARSLLVLAVAGDVLRKKRLNVEKNLIVAVASLPPRMTKLTREKQAQEITAINPSTIRSSNFDSSKITRFIIHGFLGQGDETWQSEMCRRMFGVEDVNCISVDWSGGSKCEYTQASNNIRVVGAEVAYFINVLTEQYGYSPSKVHFIAHSLGAHAAGETGRRRPGLGRITGLDPAQPYFQDTPIEVRLDKTDAAFVDIIHTDSAPTIPDLGFGMSQAIGHLDFYPNGGIQMPGCTKNTVSQNVDIDEMGKGMIDLVGCNHLRSFMYYSDSIISPDGFLGYTCASYDTFQTMSQEERDPHLELREMEMPPPSEQQTVMKYKGDIHASKPQGWRYKVSVAIAGNSEVSGYVNIALYGAGGNTKQYEIVQGTLKPGKTYANFIDVELKVGTITKVKFLWRNNVLKSTQRTLGATKATVQAGEDGKVIGVTLVNMVGTTMRPVLRTGCHSDGQQPHSYRSQSFIDVKAGKSELFQMAVPNTSE</sequence>
<keyword evidence="16" id="KW-0966">Cell projection</keyword>
<dbReference type="PANTHER" id="PTHR11610">
    <property type="entry name" value="LIPASE"/>
    <property type="match status" value="1"/>
</dbReference>
<evidence type="ECO:0000256" key="30">
    <source>
        <dbReference type="ARBA" id="ARBA00047438"/>
    </source>
</evidence>
<feature type="domain" description="PLAT" evidence="43">
    <location>
        <begin position="380"/>
        <end position="492"/>
    </location>
</feature>
<comment type="catalytic activity">
    <reaction evidence="28">
        <text>(9Z-octadecenoyl)-glycerol + H2O = glycerol + (9Z)-octadecenoate + H(+)</text>
        <dbReference type="Rhea" id="RHEA:39955"/>
        <dbReference type="ChEBI" id="CHEBI:15377"/>
        <dbReference type="ChEBI" id="CHEBI:15378"/>
        <dbReference type="ChEBI" id="CHEBI:17754"/>
        <dbReference type="ChEBI" id="CHEBI:30823"/>
        <dbReference type="ChEBI" id="CHEBI:75937"/>
    </reaction>
    <physiologicalReaction direction="left-to-right" evidence="28">
        <dbReference type="Rhea" id="RHEA:39956"/>
    </physiologicalReaction>
</comment>
<dbReference type="Pfam" id="PF00151">
    <property type="entry name" value="Lipase"/>
    <property type="match status" value="1"/>
</dbReference>
<evidence type="ECO:0000256" key="19">
    <source>
        <dbReference type="ARBA" id="ARBA00023590"/>
    </source>
</evidence>
<comment type="catalytic activity">
    <reaction evidence="41">
        <text>1,2-didodecanoyl-3-beta-D-galactosyl-sn-glycerol + H2O = dodecanoyl-3-beta-D-galactosyl-sn-glycerol + dodecanoate + H(+)</text>
        <dbReference type="Rhea" id="RHEA:48540"/>
        <dbReference type="ChEBI" id="CHEBI:15377"/>
        <dbReference type="ChEBI" id="CHEBI:15378"/>
        <dbReference type="ChEBI" id="CHEBI:18262"/>
        <dbReference type="ChEBI" id="CHEBI:90340"/>
        <dbReference type="ChEBI" id="CHEBI:90515"/>
    </reaction>
    <physiologicalReaction direction="left-to-right" evidence="41">
        <dbReference type="Rhea" id="RHEA:48541"/>
    </physiologicalReaction>
</comment>
<dbReference type="GO" id="GO:0016042">
    <property type="term" value="P:lipid catabolic process"/>
    <property type="evidence" value="ECO:0007669"/>
    <property type="project" value="UniProtKB-KW"/>
</dbReference>
<evidence type="ECO:0000256" key="36">
    <source>
        <dbReference type="ARBA" id="ARBA00048546"/>
    </source>
</evidence>
<keyword evidence="17" id="KW-0968">Cytoplasmic vesicle</keyword>
<evidence type="ECO:0000259" key="43">
    <source>
        <dbReference type="SMART" id="SM00308"/>
    </source>
</evidence>
<organism evidence="44 45">
    <name type="scientific">Mauremys mutica</name>
    <name type="common">yellowpond turtle</name>
    <dbReference type="NCBI Taxonomy" id="74926"/>
    <lineage>
        <taxon>Eukaryota</taxon>
        <taxon>Metazoa</taxon>
        <taxon>Chordata</taxon>
        <taxon>Craniata</taxon>
        <taxon>Vertebrata</taxon>
        <taxon>Euteleostomi</taxon>
        <taxon>Archelosauria</taxon>
        <taxon>Testudinata</taxon>
        <taxon>Testudines</taxon>
        <taxon>Cryptodira</taxon>
        <taxon>Durocryptodira</taxon>
        <taxon>Testudinoidea</taxon>
        <taxon>Geoemydidae</taxon>
        <taxon>Geoemydinae</taxon>
        <taxon>Mauremys</taxon>
    </lineage>
</organism>
<evidence type="ECO:0000256" key="35">
    <source>
        <dbReference type="ARBA" id="ARBA00048268"/>
    </source>
</evidence>
<accession>A0A9D3WVG6</accession>
<evidence type="ECO:0000256" key="34">
    <source>
        <dbReference type="ARBA" id="ARBA00048139"/>
    </source>
</evidence>
<dbReference type="AlphaFoldDB" id="A0A9D3WVG6"/>
<evidence type="ECO:0000256" key="37">
    <source>
        <dbReference type="ARBA" id="ARBA00049076"/>
    </source>
</evidence>
<evidence type="ECO:0000256" key="15">
    <source>
        <dbReference type="ARBA" id="ARBA00023180"/>
    </source>
</evidence>
<feature type="non-terminal residue" evidence="44">
    <location>
        <position position="1"/>
    </location>
</feature>
<keyword evidence="8" id="KW-0479">Metal-binding</keyword>
<comment type="catalytic activity">
    <reaction evidence="36">
        <text>long chain 1,2-diacyl-3-O-beta-D-galactosyl-sn-glycerol + H2O = long chain acyl-3-O-beta-D-galactosyl-sn-glycerol + a fatty acid + H(+)</text>
        <dbReference type="Rhea" id="RHEA:48700"/>
        <dbReference type="ChEBI" id="CHEBI:15377"/>
        <dbReference type="ChEBI" id="CHEBI:15378"/>
        <dbReference type="ChEBI" id="CHEBI:28868"/>
        <dbReference type="ChEBI" id="CHEBI:90477"/>
        <dbReference type="ChEBI" id="CHEBI:90770"/>
    </reaction>
    <physiologicalReaction direction="left-to-right" evidence="36">
        <dbReference type="Rhea" id="RHEA:48701"/>
    </physiologicalReaction>
</comment>
<dbReference type="SUPFAM" id="SSF53474">
    <property type="entry name" value="alpha/beta-Hydrolases"/>
    <property type="match status" value="1"/>
</dbReference>
<dbReference type="SUPFAM" id="SSF49723">
    <property type="entry name" value="Lipase/lipooxygenase domain (PLAT/LH2 domain)"/>
    <property type="match status" value="1"/>
</dbReference>
<evidence type="ECO:0000256" key="22">
    <source>
        <dbReference type="ARBA" id="ARBA00036503"/>
    </source>
</evidence>
<keyword evidence="9" id="KW-0378">Hydrolase</keyword>
<comment type="catalytic activity">
    <reaction evidence="35">
        <text>1,2-dioctanoyl-3-O-beta-D-galactosyl-sn-glycerol + H2O = octanoyl-3-(beta-D-galactosyl)-sn-glycerol + octanoate + H(+)</text>
        <dbReference type="Rhea" id="RHEA:48696"/>
        <dbReference type="ChEBI" id="CHEBI:15377"/>
        <dbReference type="ChEBI" id="CHEBI:15378"/>
        <dbReference type="ChEBI" id="CHEBI:25646"/>
        <dbReference type="ChEBI" id="CHEBI:90453"/>
        <dbReference type="ChEBI" id="CHEBI:90769"/>
    </reaction>
    <physiologicalReaction direction="left-to-right" evidence="35">
        <dbReference type="Rhea" id="RHEA:48697"/>
    </physiologicalReaction>
</comment>
<evidence type="ECO:0000256" key="6">
    <source>
        <dbReference type="ARBA" id="ARBA00013279"/>
    </source>
</evidence>
<dbReference type="GO" id="GO:0005615">
    <property type="term" value="C:extracellular space"/>
    <property type="evidence" value="ECO:0007669"/>
    <property type="project" value="TreeGrafter"/>
</dbReference>
<dbReference type="GO" id="GO:0043005">
    <property type="term" value="C:neuron projection"/>
    <property type="evidence" value="ECO:0007669"/>
    <property type="project" value="UniProtKB-SubCell"/>
</dbReference>
<evidence type="ECO:0000256" key="3">
    <source>
        <dbReference type="ARBA" id="ARBA00004879"/>
    </source>
</evidence>
<proteinExistence type="inferred from homology"/>
<comment type="caution">
    <text evidence="44">The sequence shown here is derived from an EMBL/GenBank/DDBJ whole genome shotgun (WGS) entry which is preliminary data.</text>
</comment>
<comment type="catalytic activity">
    <reaction evidence="34">
        <text>a 1,2-diacyl-3-O-[alpha-D-galactosyl-(1-&gt;6)-beta-D-galactosyl]-sn-glycerol + H2O = acyl-3-O-[alpha-D-galactosyl-(1-&gt;6)-beta-D-galactosyl]-sn-glycerol + a fatty acid + H(+)</text>
        <dbReference type="Rhea" id="RHEA:48372"/>
        <dbReference type="ChEBI" id="CHEBI:15377"/>
        <dbReference type="ChEBI" id="CHEBI:15378"/>
        <dbReference type="ChEBI" id="CHEBI:28396"/>
        <dbReference type="ChEBI" id="CHEBI:28868"/>
        <dbReference type="ChEBI" id="CHEBI:90310"/>
    </reaction>
    <physiologicalReaction direction="left-to-right" evidence="34">
        <dbReference type="Rhea" id="RHEA:48373"/>
    </physiologicalReaction>
</comment>
<dbReference type="InterPro" id="IPR013818">
    <property type="entry name" value="Lipase"/>
</dbReference>
<evidence type="ECO:0000256" key="17">
    <source>
        <dbReference type="ARBA" id="ARBA00023329"/>
    </source>
</evidence>
<comment type="catalytic activity">
    <reaction evidence="39">
        <text>1,2,3-trioctanoylglycerol + H2O = dioctanoylglycerol + octanoate + H(+)</text>
        <dbReference type="Rhea" id="RHEA:47864"/>
        <dbReference type="ChEBI" id="CHEBI:15377"/>
        <dbReference type="ChEBI" id="CHEBI:15378"/>
        <dbReference type="ChEBI" id="CHEBI:25646"/>
        <dbReference type="ChEBI" id="CHEBI:76978"/>
        <dbReference type="ChEBI" id="CHEBI:88066"/>
    </reaction>
    <physiologicalReaction direction="left-to-right" evidence="39">
        <dbReference type="Rhea" id="RHEA:47865"/>
    </physiologicalReaction>
</comment>
<evidence type="ECO:0000256" key="31">
    <source>
        <dbReference type="ARBA" id="ARBA00047618"/>
    </source>
</evidence>
<gene>
    <name evidence="44" type="ORF">KIL84_003566</name>
</gene>
<dbReference type="GO" id="GO:0004465">
    <property type="term" value="F:lipoprotein lipase activity"/>
    <property type="evidence" value="ECO:0007669"/>
    <property type="project" value="TreeGrafter"/>
</dbReference>
<evidence type="ECO:0000256" key="11">
    <source>
        <dbReference type="ARBA" id="ARBA00022963"/>
    </source>
</evidence>